<feature type="compositionally biased region" description="Basic residues" evidence="1">
    <location>
        <begin position="197"/>
        <end position="218"/>
    </location>
</feature>
<dbReference type="EMBL" id="JARJCW010000008">
    <property type="protein sequence ID" value="KAJ7221428.1"/>
    <property type="molecule type" value="Genomic_DNA"/>
</dbReference>
<organism evidence="2 3">
    <name type="scientific">Mycena pura</name>
    <dbReference type="NCBI Taxonomy" id="153505"/>
    <lineage>
        <taxon>Eukaryota</taxon>
        <taxon>Fungi</taxon>
        <taxon>Dikarya</taxon>
        <taxon>Basidiomycota</taxon>
        <taxon>Agaricomycotina</taxon>
        <taxon>Agaricomycetes</taxon>
        <taxon>Agaricomycetidae</taxon>
        <taxon>Agaricales</taxon>
        <taxon>Marasmiineae</taxon>
        <taxon>Mycenaceae</taxon>
        <taxon>Mycena</taxon>
    </lineage>
</organism>
<sequence length="218" mass="23466">MGEYGVGRDGVSIGSTQGIDTGEHRGGRQTLARVKQGKAQGTESTVQKRQQAMSPWRWAAEQTVDSDRHLMPWVSRRTHADCDHVIASKSFAQCEDYGNERLNLKGQRYSLRFPSEGAQHVQRARQRDQERRRGGSSDDGSDSTGFSASMMHASGMALGPHRRAAPQGVTRWTAACGAAMCASPVSVDGGGGGRRATAGRKSKIHGYVNKRRGGGGVL</sequence>
<dbReference type="AlphaFoldDB" id="A0AAD6YKN1"/>
<comment type="caution">
    <text evidence="2">The sequence shown here is derived from an EMBL/GenBank/DDBJ whole genome shotgun (WGS) entry which is preliminary data.</text>
</comment>
<reference evidence="2" key="1">
    <citation type="submission" date="2023-03" db="EMBL/GenBank/DDBJ databases">
        <title>Massive genome expansion in bonnet fungi (Mycena s.s.) driven by repeated elements and novel gene families across ecological guilds.</title>
        <authorList>
            <consortium name="Lawrence Berkeley National Laboratory"/>
            <person name="Harder C.B."/>
            <person name="Miyauchi S."/>
            <person name="Viragh M."/>
            <person name="Kuo A."/>
            <person name="Thoen E."/>
            <person name="Andreopoulos B."/>
            <person name="Lu D."/>
            <person name="Skrede I."/>
            <person name="Drula E."/>
            <person name="Henrissat B."/>
            <person name="Morin E."/>
            <person name="Kohler A."/>
            <person name="Barry K."/>
            <person name="LaButti K."/>
            <person name="Morin E."/>
            <person name="Salamov A."/>
            <person name="Lipzen A."/>
            <person name="Mereny Z."/>
            <person name="Hegedus B."/>
            <person name="Baldrian P."/>
            <person name="Stursova M."/>
            <person name="Weitz H."/>
            <person name="Taylor A."/>
            <person name="Grigoriev I.V."/>
            <person name="Nagy L.G."/>
            <person name="Martin F."/>
            <person name="Kauserud H."/>
        </authorList>
    </citation>
    <scope>NUCLEOTIDE SEQUENCE</scope>
    <source>
        <strain evidence="2">9144</strain>
    </source>
</reference>
<feature type="region of interest" description="Disordered" evidence="1">
    <location>
        <begin position="188"/>
        <end position="218"/>
    </location>
</feature>
<keyword evidence="3" id="KW-1185">Reference proteome</keyword>
<accession>A0AAD6YKN1</accession>
<feature type="region of interest" description="Disordered" evidence="1">
    <location>
        <begin position="111"/>
        <end position="148"/>
    </location>
</feature>
<feature type="compositionally biased region" description="Basic and acidic residues" evidence="1">
    <location>
        <begin position="125"/>
        <end position="136"/>
    </location>
</feature>
<gene>
    <name evidence="2" type="ORF">GGX14DRAFT_388597</name>
</gene>
<protein>
    <submittedName>
        <fullName evidence="2">Uncharacterized protein</fullName>
    </submittedName>
</protein>
<evidence type="ECO:0000313" key="2">
    <source>
        <dbReference type="EMBL" id="KAJ7221428.1"/>
    </source>
</evidence>
<evidence type="ECO:0000256" key="1">
    <source>
        <dbReference type="SAM" id="MobiDB-lite"/>
    </source>
</evidence>
<name>A0AAD6YKN1_9AGAR</name>
<dbReference type="Proteomes" id="UP001219525">
    <property type="component" value="Unassembled WGS sequence"/>
</dbReference>
<feature type="region of interest" description="Disordered" evidence="1">
    <location>
        <begin position="1"/>
        <end position="51"/>
    </location>
</feature>
<feature type="compositionally biased region" description="Polar residues" evidence="1">
    <location>
        <begin position="39"/>
        <end position="51"/>
    </location>
</feature>
<proteinExistence type="predicted"/>
<evidence type="ECO:0000313" key="3">
    <source>
        <dbReference type="Proteomes" id="UP001219525"/>
    </source>
</evidence>